<dbReference type="InterPro" id="IPR002155">
    <property type="entry name" value="Thiolase"/>
</dbReference>
<sequence>MRRVYIAGIGMTRIDRYYEKGYMQLIHDAAIKAFNDAKSYEPEAIVVGNMLSSSLYNQDSLAALALDAIGFRGLGGLKVEAACGSGGHAVVVGYSLVASGLYDQIMVIGVEKMSDYPTSTVTSALAQAADAEYEYIYGISFPALNALAMRLYMLKYEAKREDLALWPVRMHEYGSKNPYAQLRNRITVEDVINSPIISDPIRLMDSAPIGDGAAVLILASEDSAKKICDTPIEIAGVGLGSEGLDLSSREDILNPISIRRAAEKAFKMAKLHPSAIDIAEIHDAFTITALLSIEGLGFAKLGESWKLIKDGKFAAGDRPSINLSGGLKARGHPVGATGVYQVAEIAMQLRGDFPGVRLNSAEIGLAMNTGGVATLTSVIILKR</sequence>
<gene>
    <name evidence="4" type="ORF">ENT87_03650</name>
    <name evidence="5" type="ORF">ENU30_07035</name>
</gene>
<dbReference type="CDD" id="cd00829">
    <property type="entry name" value="SCP-x_thiolase"/>
    <property type="match status" value="1"/>
</dbReference>
<dbReference type="EMBL" id="DTAI01000105">
    <property type="protein sequence ID" value="HGN36627.1"/>
    <property type="molecule type" value="Genomic_DNA"/>
</dbReference>
<evidence type="ECO:0000313" key="4">
    <source>
        <dbReference type="EMBL" id="HGN36627.1"/>
    </source>
</evidence>
<evidence type="ECO:0000259" key="3">
    <source>
        <dbReference type="Pfam" id="PF22691"/>
    </source>
</evidence>
<protein>
    <submittedName>
        <fullName evidence="5">Thiolase domain-containing protein</fullName>
    </submittedName>
</protein>
<evidence type="ECO:0000256" key="1">
    <source>
        <dbReference type="ARBA" id="ARBA00023229"/>
    </source>
</evidence>
<dbReference type="Pfam" id="PF22691">
    <property type="entry name" value="Thiolase_C_1"/>
    <property type="match status" value="1"/>
</dbReference>
<keyword evidence="1" id="KW-0414">Isoprene biosynthesis</keyword>
<dbReference type="InterPro" id="IPR020616">
    <property type="entry name" value="Thiolase_N"/>
</dbReference>
<dbReference type="PIRSF" id="PIRSF000429">
    <property type="entry name" value="Ac-CoA_Ac_transf"/>
    <property type="match status" value="1"/>
</dbReference>
<accession>A0A7J3JRJ3</accession>
<dbReference type="GO" id="GO:0008299">
    <property type="term" value="P:isoprenoid biosynthetic process"/>
    <property type="evidence" value="ECO:0007669"/>
    <property type="project" value="UniProtKB-KW"/>
</dbReference>
<evidence type="ECO:0000259" key="2">
    <source>
        <dbReference type="Pfam" id="PF00108"/>
    </source>
</evidence>
<reference evidence="5" key="1">
    <citation type="journal article" date="2020" name="mSystems">
        <title>Genome- and Community-Level Interaction Insights into Carbon Utilization and Element Cycling Functions of Hydrothermarchaeota in Hydrothermal Sediment.</title>
        <authorList>
            <person name="Zhou Z."/>
            <person name="Liu Y."/>
            <person name="Xu W."/>
            <person name="Pan J."/>
            <person name="Luo Z.H."/>
            <person name="Li M."/>
        </authorList>
    </citation>
    <scope>NUCLEOTIDE SEQUENCE [LARGE SCALE GENOMIC DNA]</scope>
    <source>
        <strain evidence="4">SpSt-618</strain>
        <strain evidence="5">SpSt-657</strain>
    </source>
</reference>
<name>A0A7J3JRJ3_9CREN</name>
<evidence type="ECO:0000313" key="5">
    <source>
        <dbReference type="EMBL" id="HGQ18706.1"/>
    </source>
</evidence>
<feature type="domain" description="Thiolase N-terminal" evidence="2">
    <location>
        <begin position="29"/>
        <end position="222"/>
    </location>
</feature>
<dbReference type="PANTHER" id="PTHR42870:SF6">
    <property type="entry name" value="ACETYL-COA C-ACYLTRANSFERASE"/>
    <property type="match status" value="1"/>
</dbReference>
<dbReference type="Gene3D" id="3.40.47.10">
    <property type="match status" value="1"/>
</dbReference>
<dbReference type="GO" id="GO:0016747">
    <property type="term" value="F:acyltransferase activity, transferring groups other than amino-acyl groups"/>
    <property type="evidence" value="ECO:0007669"/>
    <property type="project" value="InterPro"/>
</dbReference>
<dbReference type="InterPro" id="IPR016039">
    <property type="entry name" value="Thiolase-like"/>
</dbReference>
<dbReference type="AlphaFoldDB" id="A0A7J3JRJ3"/>
<dbReference type="InterPro" id="IPR055140">
    <property type="entry name" value="Thiolase_C_2"/>
</dbReference>
<proteinExistence type="predicted"/>
<dbReference type="NCBIfam" id="NF004720">
    <property type="entry name" value="PRK06064.1"/>
    <property type="match status" value="1"/>
</dbReference>
<dbReference type="Pfam" id="PF00108">
    <property type="entry name" value="Thiolase_N"/>
    <property type="match status" value="1"/>
</dbReference>
<organism evidence="5">
    <name type="scientific">Ignisphaera aggregans</name>
    <dbReference type="NCBI Taxonomy" id="334771"/>
    <lineage>
        <taxon>Archaea</taxon>
        <taxon>Thermoproteota</taxon>
        <taxon>Thermoprotei</taxon>
        <taxon>Desulfurococcales</taxon>
        <taxon>Desulfurococcaceae</taxon>
        <taxon>Ignisphaera</taxon>
    </lineage>
</organism>
<comment type="caution">
    <text evidence="5">The sequence shown here is derived from an EMBL/GenBank/DDBJ whole genome shotgun (WGS) entry which is preliminary data.</text>
</comment>
<dbReference type="PANTHER" id="PTHR42870">
    <property type="entry name" value="ACETYL-COA C-ACETYLTRANSFERASE"/>
    <property type="match status" value="1"/>
</dbReference>
<dbReference type="EMBL" id="DTBZ01000131">
    <property type="protein sequence ID" value="HGQ18706.1"/>
    <property type="molecule type" value="Genomic_DNA"/>
</dbReference>
<dbReference type="SUPFAM" id="SSF53901">
    <property type="entry name" value="Thiolase-like"/>
    <property type="match status" value="1"/>
</dbReference>
<feature type="domain" description="Thiolase C-terminal" evidence="3">
    <location>
        <begin position="242"/>
        <end position="383"/>
    </location>
</feature>